<keyword evidence="1" id="KW-1133">Transmembrane helix</keyword>
<sequence>MSHVNIHGWRYHSTRRRDIQQQLKTARQHGFQHYRVQRYGQSYWLYCTAEASVDVVAEARSQVDLPAALVVHWLPPWLYAVAWRDEQLLGVLRLPADQGGEASLWQVSQRWLAPTANACQLVLVGSDTVTALTLPETTAPPISHPAIDWQTPTRTNQTVSIRRSLPWLRRWQVSAVSIAGVVLLVALLSGTLLKQPVPEPILAPPPPLTTAPDEILPQLAPAEVAQRAGLLQQVSYLAGWRVQRWQLTPTVERLWVMPSYGTPAELLLQLPDAAHWHWEEQERILSRSLPRLDAVAVETILEEQSSLDEAGFKVTTTATGMVLAKSEFQPGQNQLLPVFAWLQTQPHLRVTQVTAEQQGLHWHLKVELTA</sequence>
<keyword evidence="3" id="KW-1185">Reference proteome</keyword>
<keyword evidence="1" id="KW-0472">Membrane</keyword>
<dbReference type="AlphaFoldDB" id="A0A1G6DP11"/>
<name>A0A1G6DP11_9GAMM</name>
<organism evidence="2 3">
    <name type="scientific">Pseudidiomarina indica</name>
    <dbReference type="NCBI Taxonomy" id="1159017"/>
    <lineage>
        <taxon>Bacteria</taxon>
        <taxon>Pseudomonadati</taxon>
        <taxon>Pseudomonadota</taxon>
        <taxon>Gammaproteobacteria</taxon>
        <taxon>Alteromonadales</taxon>
        <taxon>Idiomarinaceae</taxon>
        <taxon>Pseudidiomarina</taxon>
    </lineage>
</organism>
<dbReference type="OrthoDB" id="6238909at2"/>
<evidence type="ECO:0000313" key="2">
    <source>
        <dbReference type="EMBL" id="SDB46859.1"/>
    </source>
</evidence>
<evidence type="ECO:0000256" key="1">
    <source>
        <dbReference type="SAM" id="Phobius"/>
    </source>
</evidence>
<dbReference type="RefSeq" id="WP_092593743.1">
    <property type="nucleotide sequence ID" value="NZ_FMXN01000011.1"/>
</dbReference>
<dbReference type="EMBL" id="FMXN01000011">
    <property type="protein sequence ID" value="SDB46859.1"/>
    <property type="molecule type" value="Genomic_DNA"/>
</dbReference>
<dbReference type="Proteomes" id="UP000199626">
    <property type="component" value="Unassembled WGS sequence"/>
</dbReference>
<protein>
    <submittedName>
        <fullName evidence="2">Uncharacterized protein</fullName>
    </submittedName>
</protein>
<feature type="transmembrane region" description="Helical" evidence="1">
    <location>
        <begin position="171"/>
        <end position="193"/>
    </location>
</feature>
<accession>A0A1G6DP11</accession>
<proteinExistence type="predicted"/>
<reference evidence="3" key="1">
    <citation type="submission" date="2016-10" db="EMBL/GenBank/DDBJ databases">
        <authorList>
            <person name="Varghese N."/>
            <person name="Submissions S."/>
        </authorList>
    </citation>
    <scope>NUCLEOTIDE SEQUENCE [LARGE SCALE GENOMIC DNA]</scope>
    <source>
        <strain evidence="3">CGMCC 1.10824</strain>
    </source>
</reference>
<gene>
    <name evidence="2" type="ORF">SAMN02927930_01822</name>
</gene>
<evidence type="ECO:0000313" key="3">
    <source>
        <dbReference type="Proteomes" id="UP000199626"/>
    </source>
</evidence>
<keyword evidence="1" id="KW-0812">Transmembrane</keyword>
<dbReference type="STRING" id="1159017.SAMN02927930_01822"/>